<organism evidence="1">
    <name type="scientific">Escherichia coli</name>
    <dbReference type="NCBI Taxonomy" id="562"/>
    <lineage>
        <taxon>Bacteria</taxon>
        <taxon>Pseudomonadati</taxon>
        <taxon>Pseudomonadota</taxon>
        <taxon>Gammaproteobacteria</taxon>
        <taxon>Enterobacterales</taxon>
        <taxon>Enterobacteriaceae</taxon>
        <taxon>Escherichia</taxon>
    </lineage>
</organism>
<dbReference type="AlphaFoldDB" id="V9SJN5"/>
<keyword evidence="1" id="KW-0614">Plasmid</keyword>
<geneLocation type="plasmid" evidence="1">
    <name>pEQ2</name>
</geneLocation>
<accession>V9SJN5</accession>
<proteinExistence type="predicted"/>
<dbReference type="EMBL" id="KF362122">
    <property type="protein sequence ID" value="AHC56128.1"/>
    <property type="molecule type" value="Genomic_DNA"/>
</dbReference>
<protein>
    <recommendedName>
        <fullName evidence="2">Malate dehydrogenase</fullName>
    </recommendedName>
</protein>
<evidence type="ECO:0008006" key="2">
    <source>
        <dbReference type="Google" id="ProtNLM"/>
    </source>
</evidence>
<name>V9SJN5_ECOLX</name>
<reference evidence="1" key="1">
    <citation type="journal article" date="2014" name="J. Antimicrob. Chemother.">
        <title>Complete sequences of IncHI1 plasmids carrying blaCTX-M-1 and qnrS1 in equine Escherichia coli provide new insights into plasmid evolution.</title>
        <authorList>
            <person name="Dolejska M."/>
            <person name="Villa L."/>
            <person name="Minoia M."/>
            <person name="Guardabassi L."/>
            <person name="Carattoli A."/>
        </authorList>
    </citation>
    <scope>NUCLEOTIDE SEQUENCE</scope>
    <source>
        <strain evidence="1">63743</strain>
        <plasmid evidence="1">pEQ2</plasmid>
    </source>
</reference>
<dbReference type="Pfam" id="PF18742">
    <property type="entry name" value="DpnII-MboI"/>
    <property type="match status" value="1"/>
</dbReference>
<evidence type="ECO:0000313" key="1">
    <source>
        <dbReference type="EMBL" id="AHC56128.1"/>
    </source>
</evidence>
<sequence>MSNVNRRKPNMVEYSNSQILLAYSLDCTMTKKSLAERFDLLEQEYNSVMSTKYMGTSAFNHRRQEYIDSAKGNNWIARAKKLLEDSYGKESDYYKDFNDKKRIAWSSNYQSLVKHYKPIFDAAREDLAHSVTAQTMATEHAELDLIINILNKFPAFCRQLKKRYNDRTPLEINDEYDVQDLVHALLLLHFDDIRPEEGSPSFAGSSSRQDFLLKKEKIVIEVKKTRRFLGANKIGEELLIDMARYRAHPDCETLVCFVYDPEGWVTNPKGVIDDLEGKDADGKTRVVIAQF</sequence>